<protein>
    <recommendedName>
        <fullName evidence="4">protein disulfide-isomerase</fullName>
        <ecNumber evidence="4">5.3.4.1</ecNumber>
    </recommendedName>
</protein>
<dbReference type="Pfam" id="PF00085">
    <property type="entry name" value="Thioredoxin"/>
    <property type="match status" value="1"/>
</dbReference>
<keyword evidence="5" id="KW-0256">Endoplasmic reticulum</keyword>
<evidence type="ECO:0000313" key="9">
    <source>
        <dbReference type="EMBL" id="KAJ4460031.1"/>
    </source>
</evidence>
<dbReference type="InterPro" id="IPR036249">
    <property type="entry name" value="Thioredoxin-like_sf"/>
</dbReference>
<feature type="domain" description="Thioredoxin" evidence="8">
    <location>
        <begin position="391"/>
        <end position="467"/>
    </location>
</feature>
<comment type="subcellular location">
    <subcellularLocation>
        <location evidence="2">Endoplasmic reticulum lumen</location>
    </subcellularLocation>
</comment>
<keyword evidence="7" id="KW-0676">Redox-active center</keyword>
<evidence type="ECO:0000256" key="7">
    <source>
        <dbReference type="ARBA" id="ARBA00023284"/>
    </source>
</evidence>
<reference evidence="9" key="1">
    <citation type="journal article" date="2022" name="bioRxiv">
        <title>Genomics of Preaxostyla Flagellates Illuminates Evolutionary Transitions and the Path Towards Mitochondrial Loss.</title>
        <authorList>
            <person name="Novak L.V.F."/>
            <person name="Treitli S.C."/>
            <person name="Pyrih J."/>
            <person name="Halakuc P."/>
            <person name="Pipaliya S.V."/>
            <person name="Vacek V."/>
            <person name="Brzon O."/>
            <person name="Soukal P."/>
            <person name="Eme L."/>
            <person name="Dacks J.B."/>
            <person name="Karnkowska A."/>
            <person name="Elias M."/>
            <person name="Hampl V."/>
        </authorList>
    </citation>
    <scope>NUCLEOTIDE SEQUENCE</scope>
    <source>
        <strain evidence="9">RCP-MX</strain>
    </source>
</reference>
<sequence>MVSILNENFELVCYDGGNDGYNAEQNILLPPPVFHCSKQPRNCNLIIRCTAGDFTLVHLALLGPTGCTAPVRGALVWVSDEQPSIEATQDLNDNTTDAWEVTKERCIQAVEKKLPGGPVAFIECDETTLEGSCNFQKPFPSGRFMLIKFLRGAADENIDIFKLWILGFVGPDHRAQAEALPQPVAFPESFHLLSEPLRDFQELHQRTRYPLCSDLHLVIFSRDQPREEVYRALEAAAPQLRRERGVVVLWVGAGSDPTKAHRIARKLGVDVEKYAIRLVDNQTERKFAPPASMDPTRVDEVLSFLADVTSGRVHPYRLSAPRPEGDADPRHPGLTVVTGNTFEELLLDPAVDAFMDAYADWSAEDTRPSSGTLIHLAVLVGGVGAGDWGRCMPCQVVGPMVTRLAALVRHPTLRICKIDVDANQLPPEYCPEDFIPLLKMFPAGPTPKQPVSFEGPRTLEGLATFIHQHMTTSPKFDLEALLPTLRQEDAEMAVRHPPRPPATVAPCRGPELRRALHTLEDAIEAKNIARVEEGHAACDPLEAKYREMMLRKSIEALGPCKRVASPQELQTAKEEADRDQRLLVIYAMKASPHTAGCECGCREDTADTLSMDEVFGELARSMSHVAFVKADICTGEMETLAGQLGLEEYPSFIFWHRGAEARRIVIGSAQEVRAAIEAILAA</sequence>
<evidence type="ECO:0000256" key="5">
    <source>
        <dbReference type="ARBA" id="ARBA00022824"/>
    </source>
</evidence>
<evidence type="ECO:0000256" key="3">
    <source>
        <dbReference type="ARBA" id="ARBA00006347"/>
    </source>
</evidence>
<comment type="catalytic activity">
    <reaction evidence="1">
        <text>Catalyzes the rearrangement of -S-S- bonds in proteins.</text>
        <dbReference type="EC" id="5.3.4.1"/>
    </reaction>
</comment>
<organism evidence="9 10">
    <name type="scientific">Paratrimastix pyriformis</name>
    <dbReference type="NCBI Taxonomy" id="342808"/>
    <lineage>
        <taxon>Eukaryota</taxon>
        <taxon>Metamonada</taxon>
        <taxon>Preaxostyla</taxon>
        <taxon>Paratrimastigidae</taxon>
        <taxon>Paratrimastix</taxon>
    </lineage>
</organism>
<keyword evidence="6" id="KW-0413">Isomerase</keyword>
<dbReference type="PANTHER" id="PTHR18929:SF132">
    <property type="entry name" value="PROTEIN DISULFIDE-ISOMERASE A3"/>
    <property type="match status" value="1"/>
</dbReference>
<comment type="caution">
    <text evidence="9">The sequence shown here is derived from an EMBL/GenBank/DDBJ whole genome shotgun (WGS) entry which is preliminary data.</text>
</comment>
<name>A0ABQ8ULF6_9EUKA</name>
<evidence type="ECO:0000256" key="2">
    <source>
        <dbReference type="ARBA" id="ARBA00004319"/>
    </source>
</evidence>
<accession>A0ABQ8ULF6</accession>
<dbReference type="CDD" id="cd02947">
    <property type="entry name" value="TRX_family"/>
    <property type="match status" value="1"/>
</dbReference>
<dbReference type="Gene3D" id="3.40.30.10">
    <property type="entry name" value="Glutaredoxin"/>
    <property type="match status" value="3"/>
</dbReference>
<evidence type="ECO:0000256" key="4">
    <source>
        <dbReference type="ARBA" id="ARBA00012723"/>
    </source>
</evidence>
<evidence type="ECO:0000256" key="6">
    <source>
        <dbReference type="ARBA" id="ARBA00023235"/>
    </source>
</evidence>
<gene>
    <name evidence="9" type="ORF">PAPYR_3746</name>
</gene>
<dbReference type="Proteomes" id="UP001141327">
    <property type="component" value="Unassembled WGS sequence"/>
</dbReference>
<evidence type="ECO:0000313" key="10">
    <source>
        <dbReference type="Proteomes" id="UP001141327"/>
    </source>
</evidence>
<comment type="similarity">
    <text evidence="3">Belongs to the protein disulfide isomerase family.</text>
</comment>
<proteinExistence type="inferred from homology"/>
<evidence type="ECO:0000259" key="8">
    <source>
        <dbReference type="Pfam" id="PF00085"/>
    </source>
</evidence>
<dbReference type="EMBL" id="JAPMOS010000015">
    <property type="protein sequence ID" value="KAJ4460031.1"/>
    <property type="molecule type" value="Genomic_DNA"/>
</dbReference>
<keyword evidence="10" id="KW-1185">Reference proteome</keyword>
<dbReference type="PANTHER" id="PTHR18929">
    <property type="entry name" value="PROTEIN DISULFIDE ISOMERASE"/>
    <property type="match status" value="1"/>
</dbReference>
<dbReference type="InterPro" id="IPR013766">
    <property type="entry name" value="Thioredoxin_domain"/>
</dbReference>
<evidence type="ECO:0000256" key="1">
    <source>
        <dbReference type="ARBA" id="ARBA00001182"/>
    </source>
</evidence>
<dbReference type="EC" id="5.3.4.1" evidence="4"/>
<dbReference type="SUPFAM" id="SSF52833">
    <property type="entry name" value="Thioredoxin-like"/>
    <property type="match status" value="1"/>
</dbReference>